<evidence type="ECO:0000256" key="1">
    <source>
        <dbReference type="ARBA" id="ARBA00004604"/>
    </source>
</evidence>
<dbReference type="GeneID" id="26261162"/>
<dbReference type="InterPro" id="IPR051733">
    <property type="entry name" value="WD_repeat_DCAF13/WDSOF1"/>
</dbReference>
<evidence type="ECO:0000256" key="3">
    <source>
        <dbReference type="ARBA" id="ARBA00022574"/>
    </source>
</evidence>
<accession>A0A0B2UGQ5</accession>
<evidence type="ECO:0000313" key="9">
    <source>
        <dbReference type="EMBL" id="KHN70231.1"/>
    </source>
</evidence>
<keyword evidence="3 7" id="KW-0853">WD repeat</keyword>
<dbReference type="InParanoid" id="A0A0B2UGQ5"/>
<dbReference type="Proteomes" id="UP000031056">
    <property type="component" value="Unassembled WGS sequence"/>
</dbReference>
<dbReference type="EMBL" id="JOKQ01000002">
    <property type="protein sequence ID" value="KHN70231.1"/>
    <property type="molecule type" value="Genomic_DNA"/>
</dbReference>
<dbReference type="PRINTS" id="PR00320">
    <property type="entry name" value="GPROTEINBRPT"/>
</dbReference>
<comment type="similarity">
    <text evidence="2">Belongs to the WD repeat DCAF13/WDSOF1 family.</text>
</comment>
<dbReference type="RefSeq" id="XP_014564273.1">
    <property type="nucleotide sequence ID" value="XM_014708787.1"/>
</dbReference>
<evidence type="ECO:0000256" key="2">
    <source>
        <dbReference type="ARBA" id="ARBA00005649"/>
    </source>
</evidence>
<reference evidence="9 10" key="1">
    <citation type="journal article" date="2014" name="MBio">
        <title>The Ordospora colligata genome; evolution of extreme reduction in microsporidia and host-to-parasite horizontal gene transfer.</title>
        <authorList>
            <person name="Pombert J.-F."/>
            <person name="Haag K.L."/>
            <person name="Beidas S."/>
            <person name="Ebert D."/>
            <person name="Keeling P.J."/>
        </authorList>
    </citation>
    <scope>NUCLEOTIDE SEQUENCE [LARGE SCALE GENOMIC DNA]</scope>
    <source>
        <strain evidence="9 10">OC4</strain>
    </source>
</reference>
<evidence type="ECO:0000256" key="7">
    <source>
        <dbReference type="PROSITE-ProRule" id="PRU00221"/>
    </source>
</evidence>
<dbReference type="PANTHER" id="PTHR22851:SF0">
    <property type="entry name" value="DDB1- AND CUL4-ASSOCIATED FACTOR 13"/>
    <property type="match status" value="1"/>
</dbReference>
<dbReference type="FunCoup" id="A0A0B2UGQ5">
    <property type="interactions" value="371"/>
</dbReference>
<dbReference type="PANTHER" id="PTHR22851">
    <property type="entry name" value="U3 SMALL NUCLEOLAR RNA U3 SNORNA ASSOCIATED PROTEIN"/>
    <property type="match status" value="1"/>
</dbReference>
<dbReference type="SMART" id="SM00320">
    <property type="entry name" value="WD40"/>
    <property type="match status" value="4"/>
</dbReference>
<dbReference type="InterPro" id="IPR001680">
    <property type="entry name" value="WD40_rpt"/>
</dbReference>
<keyword evidence="10" id="KW-1185">Reference proteome</keyword>
<dbReference type="Pfam" id="PF00400">
    <property type="entry name" value="WD40"/>
    <property type="match status" value="3"/>
</dbReference>
<keyword evidence="5" id="KW-0539">Nucleus</keyword>
<evidence type="ECO:0000313" key="10">
    <source>
        <dbReference type="Proteomes" id="UP000031056"/>
    </source>
</evidence>
<sequence length="405" mass="46496">MKVNTIYHKPNEISKERKRDVQYVKFSKNEEHHPLMREREFIRALNATKIDRMMSKPFICALSYHKEGIHVLCRHPSQPVFASGSFDNQLFVWNMNDRTANREYNCEYSIKGLGMDQNGYLYAGQGAFVKCLDNNINYACKSEIVCLEIGKDVHAGTFMGVEVFDIEKGNRKQCVKTEHSYCIQSSLVMPNVVCVGQQKGFTLLDSRIGEKIDTIRNGKTNDVAFNPKHGHILVSANEDGCVYNHDIRYLQDPCGVYRGHANAVVAVEFDPLGVEIASGSSDKTIRIFEINERKSRDVYHAKRMQNVFGLKYSHDSQFIVSGSDDGSIRLWRSHASIRPGPLSRKEKDNLEYSKALINKYKDVEEINRISRHRFLPHILKTSLKNIHESYEAAQRRKAKRESQNQ</sequence>
<protein>
    <submittedName>
        <fullName evidence="9">Sof1 domain-containing U3 snoRNP protein</fullName>
    </submittedName>
</protein>
<gene>
    <name evidence="9" type="ORF">M896_020670</name>
</gene>
<comment type="subcellular location">
    <subcellularLocation>
        <location evidence="1">Nucleus</location>
        <location evidence="1">Nucleolus</location>
    </subcellularLocation>
</comment>
<dbReference type="GO" id="GO:0032040">
    <property type="term" value="C:small-subunit processome"/>
    <property type="evidence" value="ECO:0007669"/>
    <property type="project" value="EnsemblFungi"/>
</dbReference>
<keyword evidence="6" id="KW-0687">Ribonucleoprotein</keyword>
<dbReference type="Gene3D" id="2.130.10.10">
    <property type="entry name" value="YVTN repeat-like/Quinoprotein amine dehydrogenase"/>
    <property type="match status" value="2"/>
</dbReference>
<dbReference type="GO" id="GO:0000462">
    <property type="term" value="P:maturation of SSU-rRNA from tricistronic rRNA transcript (SSU-rRNA, 5.8S rRNA, LSU-rRNA)"/>
    <property type="evidence" value="ECO:0007669"/>
    <property type="project" value="EnsemblFungi"/>
</dbReference>
<evidence type="ECO:0000256" key="6">
    <source>
        <dbReference type="ARBA" id="ARBA00023274"/>
    </source>
</evidence>
<dbReference type="InterPro" id="IPR036322">
    <property type="entry name" value="WD40_repeat_dom_sf"/>
</dbReference>
<proteinExistence type="inferred from homology"/>
<dbReference type="AlphaFoldDB" id="A0A0B2UGQ5"/>
<evidence type="ECO:0000259" key="8">
    <source>
        <dbReference type="Pfam" id="PF04158"/>
    </source>
</evidence>
<dbReference type="OrthoDB" id="10249065at2759"/>
<comment type="caution">
    <text evidence="9">The sequence shown here is derived from an EMBL/GenBank/DDBJ whole genome shotgun (WGS) entry which is preliminary data.</text>
</comment>
<dbReference type="InterPro" id="IPR015943">
    <property type="entry name" value="WD40/YVTN_repeat-like_dom_sf"/>
</dbReference>
<dbReference type="SUPFAM" id="SSF50978">
    <property type="entry name" value="WD40 repeat-like"/>
    <property type="match status" value="1"/>
</dbReference>
<dbReference type="InterPro" id="IPR007287">
    <property type="entry name" value="Sof1"/>
</dbReference>
<evidence type="ECO:0000256" key="4">
    <source>
        <dbReference type="ARBA" id="ARBA00022737"/>
    </source>
</evidence>
<dbReference type="STRING" id="1354746.A0A0B2UGQ5"/>
<name>A0A0B2UGQ5_9MICR</name>
<keyword evidence="4" id="KW-0677">Repeat</keyword>
<organism evidence="9 10">
    <name type="scientific">Ordospora colligata OC4</name>
    <dbReference type="NCBI Taxonomy" id="1354746"/>
    <lineage>
        <taxon>Eukaryota</taxon>
        <taxon>Fungi</taxon>
        <taxon>Fungi incertae sedis</taxon>
        <taxon>Microsporidia</taxon>
        <taxon>Ordosporidae</taxon>
        <taxon>Ordospora</taxon>
    </lineage>
</organism>
<dbReference type="VEuPathDB" id="MicrosporidiaDB:M896_020670"/>
<feature type="repeat" description="WD" evidence="7">
    <location>
        <begin position="62"/>
        <end position="103"/>
    </location>
</feature>
<feature type="repeat" description="WD" evidence="7">
    <location>
        <begin position="300"/>
        <end position="331"/>
    </location>
</feature>
<evidence type="ECO:0000256" key="5">
    <source>
        <dbReference type="ARBA" id="ARBA00023242"/>
    </source>
</evidence>
<dbReference type="PROSITE" id="PS50294">
    <property type="entry name" value="WD_REPEATS_REGION"/>
    <property type="match status" value="3"/>
</dbReference>
<dbReference type="Pfam" id="PF04158">
    <property type="entry name" value="Sof1"/>
    <property type="match status" value="1"/>
</dbReference>
<feature type="domain" description="Sof1-like protein" evidence="8">
    <location>
        <begin position="334"/>
        <end position="403"/>
    </location>
</feature>
<feature type="repeat" description="WD" evidence="7">
    <location>
        <begin position="257"/>
        <end position="298"/>
    </location>
</feature>
<dbReference type="PROSITE" id="PS50082">
    <property type="entry name" value="WD_REPEATS_2"/>
    <property type="match status" value="3"/>
</dbReference>
<dbReference type="InterPro" id="IPR020472">
    <property type="entry name" value="WD40_PAC1"/>
</dbReference>
<dbReference type="HOGENOM" id="CLU_033999_0_0_1"/>